<keyword evidence="2" id="KW-1185">Reference proteome</keyword>
<dbReference type="RefSeq" id="WP_213044174.1">
    <property type="nucleotide sequence ID" value="NZ_CAJNBJ010000020.1"/>
</dbReference>
<evidence type="ECO:0000313" key="1">
    <source>
        <dbReference type="EMBL" id="CAE6799272.1"/>
    </source>
</evidence>
<name>A0ABM8SBI7_9BACT</name>
<evidence type="ECO:0008006" key="3">
    <source>
        <dbReference type="Google" id="ProtNLM"/>
    </source>
</evidence>
<sequence length="300" mass="33904">MSLDLAGAATLEIGRLTQPVLTEYELGRLLFDLYDKKQVEGLKIGRLKKSVPDIGDFGSLLRTLLSRGILRKRRDFRGSVYNILGKTQFTPEDILCSVDPFAYLSHLSAMAYHGLTNRILTTIFYSTPQQTKWSSFAVLRMRSDLGEHLQAYRDGSLPRLTRIRFARIDKKPVHKYASAHTGAFKIGKERVLRVSTIGRTFLDMVRAAHLCGGINHVIEVYEAHARQYEALIVEEIDRHGTLIDKARAGYVLDERCGITGNATIEKWATTVQRGGSRKLDPLSEYSSRYSARWCLSLNHS</sequence>
<gene>
    <name evidence="1" type="ORF">NSPZN2_70246</name>
</gene>
<protein>
    <recommendedName>
        <fullName evidence="3">AbiEi antitoxin C-terminal domain-containing protein</fullName>
    </recommendedName>
</protein>
<reference evidence="1 2" key="1">
    <citation type="submission" date="2021-02" db="EMBL/GenBank/DDBJ databases">
        <authorList>
            <person name="Han P."/>
        </authorList>
    </citation>
    <scope>NUCLEOTIDE SEQUENCE [LARGE SCALE GENOMIC DNA]</scope>
    <source>
        <strain evidence="1">Candidatus Nitrospira sp. ZN2</strain>
    </source>
</reference>
<accession>A0ABM8SBI7</accession>
<proteinExistence type="predicted"/>
<organism evidence="1 2">
    <name type="scientific">Nitrospira defluvii</name>
    <dbReference type="NCBI Taxonomy" id="330214"/>
    <lineage>
        <taxon>Bacteria</taxon>
        <taxon>Pseudomonadati</taxon>
        <taxon>Nitrospirota</taxon>
        <taxon>Nitrospiria</taxon>
        <taxon>Nitrospirales</taxon>
        <taxon>Nitrospiraceae</taxon>
        <taxon>Nitrospira</taxon>
    </lineage>
</organism>
<evidence type="ECO:0000313" key="2">
    <source>
        <dbReference type="Proteomes" id="UP000675880"/>
    </source>
</evidence>
<dbReference type="EMBL" id="CAJNBJ010000020">
    <property type="protein sequence ID" value="CAE6799272.1"/>
    <property type="molecule type" value="Genomic_DNA"/>
</dbReference>
<comment type="caution">
    <text evidence="1">The sequence shown here is derived from an EMBL/GenBank/DDBJ whole genome shotgun (WGS) entry which is preliminary data.</text>
</comment>
<dbReference type="Proteomes" id="UP000675880">
    <property type="component" value="Unassembled WGS sequence"/>
</dbReference>